<accession>A0ACC1SAW2</accession>
<dbReference type="EMBL" id="JANHOG010001524">
    <property type="protein sequence ID" value="KAJ3535677.1"/>
    <property type="molecule type" value="Genomic_DNA"/>
</dbReference>
<sequence length="574" mass="61457">MVPFFVLITSFFLFASASPHTPRAGEVVLESLSSIPAGFTDAGRADSDEELELYIALRESNLGKLVDTINEVSNPNGPSFGKYLLQQDVLQYFKPSQQTVSQVESWLNGIGIASNKIGRAFSGTAFKISIPVSKADQLLNTEFHTYTYTTTEGDTYENVATLGYSVPKDLAEHIDFIHPTIYFPHYRAGDDGADEIELNPDLQEAACGPDGVTPHCVQELYGVPKALATQNSNRLGVIGANDEYANEADLKNFLQKFRPDLNSETGFITKRVANGKNLQDLDQAGNEANLDIQYTVGIASGVPTTFLTVGGNDLIWITDLRWISDLLNMKDIPNVITTSYGADELPRWVTPRQAQKLCNAYIALGARGVSVISASGDHGVAGASGDDCTEFVPAYPSCPYITIVGATSLEKSPGSESLVEIGAEFSAGGFSNYFSAPEYQQASVSSYVSSLGEKYKGKFNPNGRGIPDVAAIGTNIAIHSRGQLGTVNGASASAPIFASVIALINDARVAANKPPLGFLNPFLYKYSETIFNDITKGNNPGCGTEGFSATKGWDPVTGLGTPKFEALKEAALRL</sequence>
<evidence type="ECO:0000313" key="2">
    <source>
        <dbReference type="Proteomes" id="UP001148662"/>
    </source>
</evidence>
<protein>
    <submittedName>
        <fullName evidence="1">Uncharacterized protein</fullName>
    </submittedName>
</protein>
<dbReference type="Proteomes" id="UP001148662">
    <property type="component" value="Unassembled WGS sequence"/>
</dbReference>
<evidence type="ECO:0000313" key="1">
    <source>
        <dbReference type="EMBL" id="KAJ3535677.1"/>
    </source>
</evidence>
<comment type="caution">
    <text evidence="1">The sequence shown here is derived from an EMBL/GenBank/DDBJ whole genome shotgun (WGS) entry which is preliminary data.</text>
</comment>
<gene>
    <name evidence="1" type="ORF">NM688_g6943</name>
</gene>
<proteinExistence type="predicted"/>
<reference evidence="1" key="1">
    <citation type="submission" date="2022-07" db="EMBL/GenBank/DDBJ databases">
        <title>Genome Sequence of Phlebia brevispora.</title>
        <authorList>
            <person name="Buettner E."/>
        </authorList>
    </citation>
    <scope>NUCLEOTIDE SEQUENCE</scope>
    <source>
        <strain evidence="1">MPL23</strain>
    </source>
</reference>
<keyword evidence="2" id="KW-1185">Reference proteome</keyword>
<name>A0ACC1SAW2_9APHY</name>
<organism evidence="1 2">
    <name type="scientific">Phlebia brevispora</name>
    <dbReference type="NCBI Taxonomy" id="194682"/>
    <lineage>
        <taxon>Eukaryota</taxon>
        <taxon>Fungi</taxon>
        <taxon>Dikarya</taxon>
        <taxon>Basidiomycota</taxon>
        <taxon>Agaricomycotina</taxon>
        <taxon>Agaricomycetes</taxon>
        <taxon>Polyporales</taxon>
        <taxon>Meruliaceae</taxon>
        <taxon>Phlebia</taxon>
    </lineage>
</organism>